<feature type="domain" description="Ketopantoate reductase N-terminal" evidence="4">
    <location>
        <begin position="67"/>
        <end position="224"/>
    </location>
</feature>
<dbReference type="SUPFAM" id="SSF48179">
    <property type="entry name" value="6-phosphogluconate dehydrogenase C-terminal domain-like"/>
    <property type="match status" value="1"/>
</dbReference>
<evidence type="ECO:0000259" key="5">
    <source>
        <dbReference type="Pfam" id="PF08546"/>
    </source>
</evidence>
<protein>
    <recommendedName>
        <fullName evidence="8">2-dehydropantoate 2-reductase</fullName>
    </recommendedName>
</protein>
<comment type="similarity">
    <text evidence="1">Belongs to the ketopantoate reductase family.</text>
</comment>
<sequence>MASLLTSNHASWRCGRIKLLPLLGALRSRAACHNFDPMNNLKSFSRNQSNSARLLRMGSVSDINANILLVGSGGVGTMAAYTLEKGGRASVTAVLRSNYSVVKEQGFHINSIEHGEVQGWRPTAIRDTIPNAMEEDLQYHYVVITTKNIADIPPVMTELIAPAVTPGYTNIVLLQNGLNIERPFIKAFPSNPVLSGITVIGASENPRGTIKHDNYDISYIGPFDNPNIKSEVSQSAARAFVDIYGACSTVKCTYDHDVKFSRWRKLLYNASFNTVATILRMDVSRMRASEHVVDDLIRPLMQEIVATAAAKGVELSLKEVEKIITIDLYESFFKPSMCQDIEKGNFIEFENIVGEPLREAEELGVPTPTLRVVYALLKGLQYQTKETKGLLRVPEKSLPELKYGDKNEKW</sequence>
<dbReference type="InterPro" id="IPR013332">
    <property type="entry name" value="KPR_N"/>
</dbReference>
<dbReference type="Pfam" id="PF08546">
    <property type="entry name" value="ApbA_C"/>
    <property type="match status" value="1"/>
</dbReference>
<dbReference type="InterPro" id="IPR013328">
    <property type="entry name" value="6PGD_dom2"/>
</dbReference>
<organism evidence="6 7">
    <name type="scientific">Phomopsis amygdali</name>
    <name type="common">Fusicoccum amygdali</name>
    <dbReference type="NCBI Taxonomy" id="1214568"/>
    <lineage>
        <taxon>Eukaryota</taxon>
        <taxon>Fungi</taxon>
        <taxon>Dikarya</taxon>
        <taxon>Ascomycota</taxon>
        <taxon>Pezizomycotina</taxon>
        <taxon>Sordariomycetes</taxon>
        <taxon>Sordariomycetidae</taxon>
        <taxon>Diaporthales</taxon>
        <taxon>Diaporthaceae</taxon>
        <taxon>Diaporthe</taxon>
    </lineage>
</organism>
<dbReference type="AlphaFoldDB" id="A0AAD9W565"/>
<name>A0AAD9W565_PHOAM</name>
<dbReference type="PANTHER" id="PTHR21708:SF30">
    <property type="entry name" value="2-DEHYDROPANTOATE 2-REDUCTASE-RELATED"/>
    <property type="match status" value="1"/>
</dbReference>
<dbReference type="FunFam" id="1.10.1040.10:FF:000017">
    <property type="entry name" value="2-dehydropantoate 2-reductase"/>
    <property type="match status" value="1"/>
</dbReference>
<dbReference type="InterPro" id="IPR051402">
    <property type="entry name" value="KPR-Related"/>
</dbReference>
<evidence type="ECO:0000256" key="2">
    <source>
        <dbReference type="ARBA" id="ARBA00022857"/>
    </source>
</evidence>
<dbReference type="SUPFAM" id="SSF51735">
    <property type="entry name" value="NAD(P)-binding Rossmann-fold domains"/>
    <property type="match status" value="1"/>
</dbReference>
<reference evidence="6" key="1">
    <citation type="submission" date="2023-06" db="EMBL/GenBank/DDBJ databases">
        <authorList>
            <person name="Noh H."/>
        </authorList>
    </citation>
    <scope>NUCLEOTIDE SEQUENCE</scope>
    <source>
        <strain evidence="6">DUCC20226</strain>
    </source>
</reference>
<accession>A0AAD9W565</accession>
<dbReference type="Proteomes" id="UP001265746">
    <property type="component" value="Unassembled WGS sequence"/>
</dbReference>
<dbReference type="Gene3D" id="1.10.1040.10">
    <property type="entry name" value="N-(1-d-carboxylethyl)-l-norvaline Dehydrogenase, domain 2"/>
    <property type="match status" value="1"/>
</dbReference>
<evidence type="ECO:0000256" key="3">
    <source>
        <dbReference type="ARBA" id="ARBA00023002"/>
    </source>
</evidence>
<evidence type="ECO:0000313" key="6">
    <source>
        <dbReference type="EMBL" id="KAK2610269.1"/>
    </source>
</evidence>
<dbReference type="GO" id="GO:0015940">
    <property type="term" value="P:pantothenate biosynthetic process"/>
    <property type="evidence" value="ECO:0007669"/>
    <property type="project" value="InterPro"/>
</dbReference>
<feature type="domain" description="Ketopantoate reductase C-terminal" evidence="5">
    <location>
        <begin position="261"/>
        <end position="381"/>
    </location>
</feature>
<proteinExistence type="inferred from homology"/>
<dbReference type="NCBIfam" id="TIGR00745">
    <property type="entry name" value="apbA_panE"/>
    <property type="match status" value="1"/>
</dbReference>
<evidence type="ECO:0008006" key="8">
    <source>
        <dbReference type="Google" id="ProtNLM"/>
    </source>
</evidence>
<dbReference type="InterPro" id="IPR003710">
    <property type="entry name" value="ApbA"/>
</dbReference>
<keyword evidence="7" id="KW-1185">Reference proteome</keyword>
<dbReference type="InterPro" id="IPR036291">
    <property type="entry name" value="NAD(P)-bd_dom_sf"/>
</dbReference>
<evidence type="ECO:0000256" key="1">
    <source>
        <dbReference type="ARBA" id="ARBA00007870"/>
    </source>
</evidence>
<keyword evidence="2" id="KW-0521">NADP</keyword>
<dbReference type="PANTHER" id="PTHR21708">
    <property type="entry name" value="PROBABLE 2-DEHYDROPANTOATE 2-REDUCTASE"/>
    <property type="match status" value="1"/>
</dbReference>
<evidence type="ECO:0000313" key="7">
    <source>
        <dbReference type="Proteomes" id="UP001265746"/>
    </source>
</evidence>
<evidence type="ECO:0000259" key="4">
    <source>
        <dbReference type="Pfam" id="PF02558"/>
    </source>
</evidence>
<dbReference type="Pfam" id="PF02558">
    <property type="entry name" value="ApbA"/>
    <property type="match status" value="1"/>
</dbReference>
<dbReference type="Gene3D" id="3.40.50.720">
    <property type="entry name" value="NAD(P)-binding Rossmann-like Domain"/>
    <property type="match status" value="1"/>
</dbReference>
<comment type="caution">
    <text evidence="6">The sequence shown here is derived from an EMBL/GenBank/DDBJ whole genome shotgun (WGS) entry which is preliminary data.</text>
</comment>
<dbReference type="InterPro" id="IPR013752">
    <property type="entry name" value="KPA_reductase"/>
</dbReference>
<dbReference type="GO" id="GO:0008677">
    <property type="term" value="F:2-dehydropantoate 2-reductase activity"/>
    <property type="evidence" value="ECO:0007669"/>
    <property type="project" value="InterPro"/>
</dbReference>
<dbReference type="EMBL" id="JAUJFL010000002">
    <property type="protein sequence ID" value="KAK2610269.1"/>
    <property type="molecule type" value="Genomic_DNA"/>
</dbReference>
<keyword evidence="3" id="KW-0560">Oxidoreductase</keyword>
<gene>
    <name evidence="6" type="ORF">N8I77_003717</name>
</gene>
<dbReference type="InterPro" id="IPR008927">
    <property type="entry name" value="6-PGluconate_DH-like_C_sf"/>
</dbReference>
<dbReference type="GO" id="GO:0005737">
    <property type="term" value="C:cytoplasm"/>
    <property type="evidence" value="ECO:0007669"/>
    <property type="project" value="TreeGrafter"/>
</dbReference>